<gene>
    <name evidence="2" type="ORF">BDK61_3653</name>
</gene>
<dbReference type="EMBL" id="RBWW01000002">
    <property type="protein sequence ID" value="RKS78018.1"/>
    <property type="molecule type" value="Genomic_DNA"/>
</dbReference>
<protein>
    <submittedName>
        <fullName evidence="2">Uncharacterized protein</fullName>
    </submittedName>
</protein>
<organism evidence="2 3">
    <name type="scientific">Haloarcula quadrata</name>
    <dbReference type="NCBI Taxonomy" id="182779"/>
    <lineage>
        <taxon>Archaea</taxon>
        <taxon>Methanobacteriati</taxon>
        <taxon>Methanobacteriota</taxon>
        <taxon>Stenosarchaea group</taxon>
        <taxon>Halobacteria</taxon>
        <taxon>Halobacteriales</taxon>
        <taxon>Haloarculaceae</taxon>
        <taxon>Haloarcula</taxon>
    </lineage>
</organism>
<keyword evidence="3" id="KW-1185">Reference proteome</keyword>
<dbReference type="RefSeq" id="WP_121303991.1">
    <property type="nucleotide sequence ID" value="NZ_RBWW01000002.1"/>
</dbReference>
<accession>A0A495QV43</accession>
<evidence type="ECO:0000256" key="1">
    <source>
        <dbReference type="SAM" id="MobiDB-lite"/>
    </source>
</evidence>
<name>A0A495QV43_9EURY</name>
<evidence type="ECO:0000313" key="3">
    <source>
        <dbReference type="Proteomes" id="UP000268233"/>
    </source>
</evidence>
<proteinExistence type="predicted"/>
<dbReference type="Proteomes" id="UP000268233">
    <property type="component" value="Unassembled WGS sequence"/>
</dbReference>
<feature type="region of interest" description="Disordered" evidence="1">
    <location>
        <begin position="351"/>
        <end position="375"/>
    </location>
</feature>
<evidence type="ECO:0000313" key="2">
    <source>
        <dbReference type="EMBL" id="RKS78018.1"/>
    </source>
</evidence>
<comment type="caution">
    <text evidence="2">The sequence shown here is derived from an EMBL/GenBank/DDBJ whole genome shotgun (WGS) entry which is preliminary data.</text>
</comment>
<sequence length="420" mass="45897">MTEDTGDQPCGTRRQLLAGLAVSSASIAGCTTLPSFGQGVRFGSVDQPETGSPHYRDWIPTQDRGDQFDRVRTSLEYLEPDNRGADLLGTPYGGQGVKPGMDDIGVALSAFEWAVESRGSVVAKGSVNTDTVKAALEETGYQQYDNYEGYRIYERDDLQRVIAHGDNYVLFSGYIDEPLQFVGPRIDAESGRQTRLHEAESQFEWMTDSVGAPPWTRIRPGTFTVDGSTAVLEARSVGFGGSMIYTTRSFLFEDGAGVSEQSIRDRISEYPEALEADRAEVTVDGDIATVVAKMPPDTFRDMDSIGLYDQPIITWGLAWEPGDSTALLTHEAGDSVDADLFTVYLQDVSAGANDGTDGPREPEPADAQFSDSYGRIGPGNSLSVDVSSQERWQILVRGEPASRNYVWTELVYFPPSLLDQ</sequence>
<dbReference type="AlphaFoldDB" id="A0A495QV43"/>
<reference evidence="2 3" key="1">
    <citation type="submission" date="2018-10" db="EMBL/GenBank/DDBJ databases">
        <title>Genomic Encyclopedia of Archaeal and Bacterial Type Strains, Phase II (KMG-II): from individual species to whole genera.</title>
        <authorList>
            <person name="Goeker M."/>
        </authorList>
    </citation>
    <scope>NUCLEOTIDE SEQUENCE [LARGE SCALE GENOMIC DNA]</scope>
    <source>
        <strain evidence="2 3">DSM 11927</strain>
    </source>
</reference>